<proteinExistence type="predicted"/>
<dbReference type="PANTHER" id="PTHR37299">
    <property type="entry name" value="TRANSCRIPTIONAL REGULATOR-RELATED"/>
    <property type="match status" value="1"/>
</dbReference>
<feature type="domain" description="HTH LytTR-type" evidence="1">
    <location>
        <begin position="47"/>
        <end position="150"/>
    </location>
</feature>
<organism evidence="2 3">
    <name type="scientific">Lactobacillus panisapium</name>
    <dbReference type="NCBI Taxonomy" id="2012495"/>
    <lineage>
        <taxon>Bacteria</taxon>
        <taxon>Bacillati</taxon>
        <taxon>Bacillota</taxon>
        <taxon>Bacilli</taxon>
        <taxon>Lactobacillales</taxon>
        <taxon>Lactobacillaceae</taxon>
        <taxon>Lactobacillus</taxon>
    </lineage>
</organism>
<dbReference type="RefSeq" id="WP_220220091.1">
    <property type="nucleotide sequence ID" value="NZ_CP048268.1"/>
</dbReference>
<accession>A0ABX8W9I0</accession>
<reference evidence="2 3" key="1">
    <citation type="submission" date="2020-01" db="EMBL/GenBank/DDBJ databases">
        <title>Vast differences in strain-level diversity in the gut microbiota of two closely related honey bee species.</title>
        <authorList>
            <person name="Ellegaard K.M."/>
            <person name="Suenami S."/>
            <person name="Miyazaki R."/>
            <person name="Engel P."/>
        </authorList>
    </citation>
    <scope>NUCLEOTIDE SEQUENCE [LARGE SCALE GENOMIC DNA]</scope>
    <source>
        <strain evidence="2 3">ESL0416</strain>
    </source>
</reference>
<dbReference type="SMART" id="SM00850">
    <property type="entry name" value="LytTR"/>
    <property type="match status" value="1"/>
</dbReference>
<evidence type="ECO:0000259" key="1">
    <source>
        <dbReference type="PROSITE" id="PS50930"/>
    </source>
</evidence>
<sequence length="150" mass="17032">MKIKFQTDATLSKDEIEVAIKAVQETETVSKLISYLNKFNESQRALIPVKTEDRIVTLKQGEIIKIEVQATTLIYYTTKNIFKAKGRLYQVLTNLNDDFVQVSRHGLINLNYLESIEVGFAGNMVAKLANNLKADVSRHYLPELEKKVGL</sequence>
<dbReference type="InterPro" id="IPR046947">
    <property type="entry name" value="LytR-like"/>
</dbReference>
<keyword evidence="3" id="KW-1185">Reference proteome</keyword>
<dbReference type="EMBL" id="CP048268">
    <property type="protein sequence ID" value="QYN53397.1"/>
    <property type="molecule type" value="Genomic_DNA"/>
</dbReference>
<dbReference type="Gene3D" id="2.40.50.1020">
    <property type="entry name" value="LytTr DNA-binding domain"/>
    <property type="match status" value="1"/>
</dbReference>
<gene>
    <name evidence="2" type="ORF">GYM71_08170</name>
</gene>
<evidence type="ECO:0000313" key="2">
    <source>
        <dbReference type="EMBL" id="QYN53397.1"/>
    </source>
</evidence>
<dbReference type="PANTHER" id="PTHR37299:SF1">
    <property type="entry name" value="STAGE 0 SPORULATION PROTEIN A HOMOLOG"/>
    <property type="match status" value="1"/>
</dbReference>
<name>A0ABX8W9I0_9LACO</name>
<dbReference type="PROSITE" id="PS50930">
    <property type="entry name" value="HTH_LYTTR"/>
    <property type="match status" value="1"/>
</dbReference>
<dbReference type="InterPro" id="IPR007492">
    <property type="entry name" value="LytTR_DNA-bd_dom"/>
</dbReference>
<evidence type="ECO:0000313" key="3">
    <source>
        <dbReference type="Proteomes" id="UP000826550"/>
    </source>
</evidence>
<dbReference type="Proteomes" id="UP000826550">
    <property type="component" value="Chromosome"/>
</dbReference>
<protein>
    <submittedName>
        <fullName evidence="2">LytTR family transcriptional regulator</fullName>
    </submittedName>
</protein>
<dbReference type="Pfam" id="PF04397">
    <property type="entry name" value="LytTR"/>
    <property type="match status" value="1"/>
</dbReference>